<sequence length="361" mass="37942">MHRRLRRGDSSGSRSGQRPLHERARGARFLLATFACLLLSVLASTPCVTHAQAPTAPSTTREPTAEERQAAADAFDRGTRAYLARDYPRAAQWFETAYRMAPASAALVQAVRSHERAGNTVRAATLALRLRAMHAGDRDADRQSEQTLRLASQLVRVDVVCDQPCTVELDGTLMEHPSFFVAPSTDHVVRASFSTGTAEQDVAAGEAGATRELRFEAPPAPPEPVAVATPEPTPAEPTEATEPTEPVRPVESGGGLSPAFAVTGIALTAISGGVLTWSGIDTLDGVDAYETSPTPEGLSDGQARETRTNVLIGVTAGLAAVTVVLMIFTDWDGEPSSDEASVSAALVPIEGGAYGLVGGTF</sequence>
<evidence type="ECO:0000256" key="2">
    <source>
        <dbReference type="SAM" id="Phobius"/>
    </source>
</evidence>
<accession>A0A0F6W6F4</accession>
<keyword evidence="4" id="KW-1185">Reference proteome</keyword>
<feature type="region of interest" description="Disordered" evidence="1">
    <location>
        <begin position="216"/>
        <end position="255"/>
    </location>
</feature>
<name>A0A0F6W6F4_9BACT</name>
<dbReference type="AlphaFoldDB" id="A0A0F6W6F4"/>
<keyword evidence="2" id="KW-0472">Membrane</keyword>
<feature type="compositionally biased region" description="Low complexity" evidence="1">
    <location>
        <begin position="225"/>
        <end position="251"/>
    </location>
</feature>
<evidence type="ECO:0000313" key="3">
    <source>
        <dbReference type="EMBL" id="AKF08592.1"/>
    </source>
</evidence>
<dbReference type="EMBL" id="CP011125">
    <property type="protein sequence ID" value="AKF08592.1"/>
    <property type="molecule type" value="Genomic_DNA"/>
</dbReference>
<dbReference type="OrthoDB" id="9814220at2"/>
<dbReference type="STRING" id="927083.DB32_005741"/>
<protein>
    <recommendedName>
        <fullName evidence="5">Tetratricopeptide repeat protein</fullName>
    </recommendedName>
</protein>
<evidence type="ECO:0000256" key="1">
    <source>
        <dbReference type="SAM" id="MobiDB-lite"/>
    </source>
</evidence>
<feature type="transmembrane region" description="Helical" evidence="2">
    <location>
        <begin position="310"/>
        <end position="328"/>
    </location>
</feature>
<keyword evidence="2" id="KW-0812">Transmembrane</keyword>
<dbReference type="Proteomes" id="UP000034883">
    <property type="component" value="Chromosome"/>
</dbReference>
<organism evidence="3 4">
    <name type="scientific">Sandaracinus amylolyticus</name>
    <dbReference type="NCBI Taxonomy" id="927083"/>
    <lineage>
        <taxon>Bacteria</taxon>
        <taxon>Pseudomonadati</taxon>
        <taxon>Myxococcota</taxon>
        <taxon>Polyangia</taxon>
        <taxon>Polyangiales</taxon>
        <taxon>Sandaracinaceae</taxon>
        <taxon>Sandaracinus</taxon>
    </lineage>
</organism>
<dbReference type="KEGG" id="samy:DB32_005741"/>
<dbReference type="RefSeq" id="WP_053235716.1">
    <property type="nucleotide sequence ID" value="NZ_CP011125.1"/>
</dbReference>
<proteinExistence type="predicted"/>
<evidence type="ECO:0008006" key="5">
    <source>
        <dbReference type="Google" id="ProtNLM"/>
    </source>
</evidence>
<feature type="region of interest" description="Disordered" evidence="1">
    <location>
        <begin position="51"/>
        <end position="71"/>
    </location>
</feature>
<reference evidence="3 4" key="1">
    <citation type="submission" date="2015-03" db="EMBL/GenBank/DDBJ databases">
        <title>Genome assembly of Sandaracinus amylolyticus DSM 53668.</title>
        <authorList>
            <person name="Sharma G."/>
            <person name="Subramanian S."/>
        </authorList>
    </citation>
    <scope>NUCLEOTIDE SEQUENCE [LARGE SCALE GENOMIC DNA]</scope>
    <source>
        <strain evidence="3 4">DSM 53668</strain>
    </source>
</reference>
<gene>
    <name evidence="3" type="ORF">DB32_005741</name>
</gene>
<feature type="region of interest" description="Disordered" evidence="1">
    <location>
        <begin position="1"/>
        <end position="20"/>
    </location>
</feature>
<keyword evidence="2" id="KW-1133">Transmembrane helix</keyword>
<evidence type="ECO:0000313" key="4">
    <source>
        <dbReference type="Proteomes" id="UP000034883"/>
    </source>
</evidence>